<gene>
    <name evidence="6" type="ORF">QTP70_030481</name>
</gene>
<sequence length="253" mass="28515">MRSYLYIFTFIILNFTADCGAWVHVVYKSTGENAHLTLKEHWNITTVKWRKDHNLIAAVDNKKPAIKNPAKFYIRASDNSLFIYNLMVNDSGYYKAETGLWEEEVITYSLTVQEAVSKPVINFDHQLNSSSVCHILVKCSADANSVTYDCDPQHCTLTNATSTRVNFTVNYTDTGVLECTASNRVSTKKTSVNLNNSCPEKLAPTTTTTIICIISIAMLAVLMICIIFFTIPERKRKKQASTQRYISGVRLQS</sequence>
<dbReference type="SUPFAM" id="SSF48726">
    <property type="entry name" value="Immunoglobulin"/>
    <property type="match status" value="1"/>
</dbReference>
<dbReference type="GO" id="GO:0005911">
    <property type="term" value="C:cell-cell junction"/>
    <property type="evidence" value="ECO:0007669"/>
    <property type="project" value="TreeGrafter"/>
</dbReference>
<accession>A0AAE0R8G2</accession>
<keyword evidence="5" id="KW-0812">Transmembrane</keyword>
<keyword evidence="3 5" id="KW-0472">Membrane</keyword>
<evidence type="ECO:0000256" key="4">
    <source>
        <dbReference type="ARBA" id="ARBA00023180"/>
    </source>
</evidence>
<protein>
    <submittedName>
        <fullName evidence="6">Uncharacterized protein</fullName>
    </submittedName>
</protein>
<evidence type="ECO:0000256" key="2">
    <source>
        <dbReference type="ARBA" id="ARBA00022729"/>
    </source>
</evidence>
<keyword evidence="4" id="KW-0325">Glycoprotein</keyword>
<dbReference type="GO" id="GO:0016020">
    <property type="term" value="C:membrane"/>
    <property type="evidence" value="ECO:0007669"/>
    <property type="project" value="UniProtKB-SubCell"/>
</dbReference>
<dbReference type="InterPro" id="IPR015631">
    <property type="entry name" value="CD2/SLAM_rcpt"/>
</dbReference>
<evidence type="ECO:0000256" key="5">
    <source>
        <dbReference type="SAM" id="Phobius"/>
    </source>
</evidence>
<dbReference type="InterPro" id="IPR013783">
    <property type="entry name" value="Ig-like_fold"/>
</dbReference>
<dbReference type="Proteomes" id="UP001274896">
    <property type="component" value="Unassembled WGS sequence"/>
</dbReference>
<comment type="caution">
    <text evidence="6">The sequence shown here is derived from an EMBL/GenBank/DDBJ whole genome shotgun (WGS) entry which is preliminary data.</text>
</comment>
<reference evidence="6" key="1">
    <citation type="submission" date="2023-06" db="EMBL/GenBank/DDBJ databases">
        <title>Male Hemibagrus guttatus genome.</title>
        <authorList>
            <person name="Bian C."/>
        </authorList>
    </citation>
    <scope>NUCLEOTIDE SEQUENCE</scope>
    <source>
        <strain evidence="6">Male_cb2023</strain>
        <tissue evidence="6">Muscle</tissue>
    </source>
</reference>
<evidence type="ECO:0000256" key="3">
    <source>
        <dbReference type="ARBA" id="ARBA00023136"/>
    </source>
</evidence>
<keyword evidence="2" id="KW-0732">Signal</keyword>
<evidence type="ECO:0000313" key="6">
    <source>
        <dbReference type="EMBL" id="KAK3546599.1"/>
    </source>
</evidence>
<dbReference type="PANTHER" id="PTHR12080">
    <property type="entry name" value="SIGNALING LYMPHOCYTIC ACTIVATION MOLECULE"/>
    <property type="match status" value="1"/>
</dbReference>
<feature type="transmembrane region" description="Helical" evidence="5">
    <location>
        <begin position="208"/>
        <end position="231"/>
    </location>
</feature>
<dbReference type="EMBL" id="JAUCMX010000005">
    <property type="protein sequence ID" value="KAK3546599.1"/>
    <property type="molecule type" value="Genomic_DNA"/>
</dbReference>
<name>A0AAE0R8G2_9TELE</name>
<keyword evidence="5" id="KW-1133">Transmembrane helix</keyword>
<dbReference type="Gene3D" id="2.60.40.10">
    <property type="entry name" value="Immunoglobulins"/>
    <property type="match status" value="2"/>
</dbReference>
<organism evidence="6 7">
    <name type="scientific">Hemibagrus guttatus</name>
    <dbReference type="NCBI Taxonomy" id="175788"/>
    <lineage>
        <taxon>Eukaryota</taxon>
        <taxon>Metazoa</taxon>
        <taxon>Chordata</taxon>
        <taxon>Craniata</taxon>
        <taxon>Vertebrata</taxon>
        <taxon>Euteleostomi</taxon>
        <taxon>Actinopterygii</taxon>
        <taxon>Neopterygii</taxon>
        <taxon>Teleostei</taxon>
        <taxon>Ostariophysi</taxon>
        <taxon>Siluriformes</taxon>
        <taxon>Bagridae</taxon>
        <taxon>Hemibagrus</taxon>
    </lineage>
</organism>
<dbReference type="InterPro" id="IPR036179">
    <property type="entry name" value="Ig-like_dom_sf"/>
</dbReference>
<comment type="subcellular location">
    <subcellularLocation>
        <location evidence="1">Membrane</location>
    </subcellularLocation>
</comment>
<proteinExistence type="predicted"/>
<dbReference type="AlphaFoldDB" id="A0AAE0R8G2"/>
<keyword evidence="7" id="KW-1185">Reference proteome</keyword>
<evidence type="ECO:0000313" key="7">
    <source>
        <dbReference type="Proteomes" id="UP001274896"/>
    </source>
</evidence>
<evidence type="ECO:0000256" key="1">
    <source>
        <dbReference type="ARBA" id="ARBA00004370"/>
    </source>
</evidence>
<dbReference type="PANTHER" id="PTHR12080:SF59">
    <property type="entry name" value="HEPATIC AND GLIAL CELL ADHESION MOLECULE"/>
    <property type="match status" value="1"/>
</dbReference>